<evidence type="ECO:0000256" key="1">
    <source>
        <dbReference type="SAM" id="MobiDB-lite"/>
    </source>
</evidence>
<accession>A0ABR4S672</accession>
<evidence type="ECO:0008006" key="4">
    <source>
        <dbReference type="Google" id="ProtNLM"/>
    </source>
</evidence>
<gene>
    <name evidence="2" type="ORF">DC60_28430</name>
</gene>
<organism evidence="2 3">
    <name type="scientific">Streptomyces wadayamensis</name>
    <dbReference type="NCBI Taxonomy" id="141454"/>
    <lineage>
        <taxon>Bacteria</taxon>
        <taxon>Bacillati</taxon>
        <taxon>Actinomycetota</taxon>
        <taxon>Actinomycetes</taxon>
        <taxon>Kitasatosporales</taxon>
        <taxon>Streptomycetaceae</taxon>
        <taxon>Streptomyces</taxon>
    </lineage>
</organism>
<proteinExistence type="predicted"/>
<sequence>MGQDLTVDIELLTSSEKRLGGIKHEFESLEEWKSDVRAVLGSDRMSKAMGTFVDNWDRHRKTLIGDIEQMGGYISTTRKAFEKVDRELAEEARKKRGEKRQGGGK</sequence>
<evidence type="ECO:0000313" key="2">
    <source>
        <dbReference type="EMBL" id="KDR61117.1"/>
    </source>
</evidence>
<evidence type="ECO:0000313" key="3">
    <source>
        <dbReference type="Proteomes" id="UP000027443"/>
    </source>
</evidence>
<dbReference type="EMBL" id="JHDU01000033">
    <property type="protein sequence ID" value="KDR61117.1"/>
    <property type="molecule type" value="Genomic_DNA"/>
</dbReference>
<dbReference type="RefSeq" id="WP_241780628.1">
    <property type="nucleotide sequence ID" value="NZ_JHDU01000033.1"/>
</dbReference>
<protein>
    <recommendedName>
        <fullName evidence="4">WXG100 family type VII secretion target</fullName>
    </recommendedName>
</protein>
<dbReference type="Proteomes" id="UP000027443">
    <property type="component" value="Unassembled WGS sequence"/>
</dbReference>
<feature type="region of interest" description="Disordered" evidence="1">
    <location>
        <begin position="86"/>
        <end position="105"/>
    </location>
</feature>
<name>A0ABR4S672_9ACTN</name>
<keyword evidence="3" id="KW-1185">Reference proteome</keyword>
<comment type="caution">
    <text evidence="2">The sequence shown here is derived from an EMBL/GenBank/DDBJ whole genome shotgun (WGS) entry which is preliminary data.</text>
</comment>
<reference evidence="2 3" key="1">
    <citation type="submission" date="2014-03" db="EMBL/GenBank/DDBJ databases">
        <title>Genome Sequence of Streptomyces wadayamensis A23 strain, an endophytic actinobacteria from Citrus reticulata.</title>
        <authorList>
            <person name="de Oliveira L.G."/>
            <person name="Tormet G.D."/>
            <person name="Marcon J."/>
            <person name="Samborsky M."/>
            <person name="Araujo W.L."/>
            <person name="de Azevedo J.L."/>
        </authorList>
    </citation>
    <scope>NUCLEOTIDE SEQUENCE [LARGE SCALE GENOMIC DNA]</scope>
    <source>
        <strain evidence="2 3">A23</strain>
    </source>
</reference>